<dbReference type="Pfam" id="PF07486">
    <property type="entry name" value="Hydrolase_2"/>
    <property type="match status" value="1"/>
</dbReference>
<dbReference type="Gene3D" id="2.30.30.40">
    <property type="entry name" value="SH3 Domains"/>
    <property type="match status" value="1"/>
</dbReference>
<evidence type="ECO:0000259" key="2">
    <source>
        <dbReference type="Pfam" id="PF07486"/>
    </source>
</evidence>
<sequence>MLFLLALVSVVGFGLATPTNYNWGQCLCLTGTNVNVRSSACGTKIGTASSGQCFTSKASRLTSCGYVWYKVNYNGKDGWIAGDYLVTSSSCSGSSSSGATGKGLCTSANIQTVGRVVHGEAKGESITGQLAVAYTIVNRVKHNGYPNTLNGVVYQRYSSGYQYNTLDDPNHDRAWASSKANNDATYRRAIEAAEDALCGYKSDPTGCATDYCAYDPCSATKPNAYWDVYNKKKIGNHWFVCRRSKSG</sequence>
<reference evidence="4" key="1">
    <citation type="submission" date="2025-08" db="UniProtKB">
        <authorList>
            <consortium name="RefSeq"/>
        </authorList>
    </citation>
    <scope>IDENTIFICATION</scope>
    <source>
        <tissue evidence="4">Gonads</tissue>
    </source>
</reference>
<feature type="domain" description="Cell wall hydrolase SleB" evidence="2">
    <location>
        <begin position="123"/>
        <end position="240"/>
    </location>
</feature>
<feature type="signal peptide" evidence="1">
    <location>
        <begin position="1"/>
        <end position="16"/>
    </location>
</feature>
<dbReference type="Proteomes" id="UP000085678">
    <property type="component" value="Unplaced"/>
</dbReference>
<accession>A0A1S3J3J7</accession>
<evidence type="ECO:0000256" key="1">
    <source>
        <dbReference type="SAM" id="SignalP"/>
    </source>
</evidence>
<evidence type="ECO:0000313" key="4">
    <source>
        <dbReference type="RefSeq" id="XP_013404439.1"/>
    </source>
</evidence>
<feature type="chain" id="PRO_5010331771" evidence="1">
    <location>
        <begin position="17"/>
        <end position="247"/>
    </location>
</feature>
<keyword evidence="1" id="KW-0732">Signal</keyword>
<dbReference type="OrthoDB" id="9983162at2759"/>
<gene>
    <name evidence="4" type="primary">LOC106169515</name>
</gene>
<proteinExistence type="predicted"/>
<evidence type="ECO:0000313" key="3">
    <source>
        <dbReference type="Proteomes" id="UP000085678"/>
    </source>
</evidence>
<name>A0A1S3J3J7_LINAN</name>
<dbReference type="Gene3D" id="1.10.10.2520">
    <property type="entry name" value="Cell wall hydrolase SleB, domain 1"/>
    <property type="match status" value="1"/>
</dbReference>
<dbReference type="InParanoid" id="A0A1S3J3J7"/>
<dbReference type="AlphaFoldDB" id="A0A1S3J3J7"/>
<organism evidence="3 4">
    <name type="scientific">Lingula anatina</name>
    <name type="common">Brachiopod</name>
    <name type="synonym">Lingula unguis</name>
    <dbReference type="NCBI Taxonomy" id="7574"/>
    <lineage>
        <taxon>Eukaryota</taxon>
        <taxon>Metazoa</taxon>
        <taxon>Spiralia</taxon>
        <taxon>Lophotrochozoa</taxon>
        <taxon>Brachiopoda</taxon>
        <taxon>Linguliformea</taxon>
        <taxon>Lingulata</taxon>
        <taxon>Lingulida</taxon>
        <taxon>Linguloidea</taxon>
        <taxon>Lingulidae</taxon>
        <taxon>Lingula</taxon>
    </lineage>
</organism>
<dbReference type="RefSeq" id="XP_013404439.1">
    <property type="nucleotide sequence ID" value="XM_013548985.1"/>
</dbReference>
<keyword evidence="3" id="KW-1185">Reference proteome</keyword>
<protein>
    <submittedName>
        <fullName evidence="4">Uncharacterized protein LOC106169515</fullName>
    </submittedName>
</protein>
<dbReference type="GeneID" id="106169515"/>
<dbReference type="KEGG" id="lak:106169515"/>
<dbReference type="GO" id="GO:0016787">
    <property type="term" value="F:hydrolase activity"/>
    <property type="evidence" value="ECO:0007669"/>
    <property type="project" value="InterPro"/>
</dbReference>
<dbReference type="InterPro" id="IPR011105">
    <property type="entry name" value="Cell_wall_hydrolase_SleB"/>
</dbReference>
<dbReference type="InterPro" id="IPR042047">
    <property type="entry name" value="SleB_dom1"/>
</dbReference>